<proteinExistence type="predicted"/>
<dbReference type="Proteomes" id="UP000000771">
    <property type="component" value="Chromosome"/>
</dbReference>
<name>C7M2Q0_ACIFD</name>
<organism evidence="2 3">
    <name type="scientific">Acidimicrobium ferrooxidans (strain DSM 10331 / JCM 15462 / NBRC 103882 / ICP)</name>
    <dbReference type="NCBI Taxonomy" id="525909"/>
    <lineage>
        <taxon>Bacteria</taxon>
        <taxon>Bacillati</taxon>
        <taxon>Actinomycetota</taxon>
        <taxon>Acidimicrobiia</taxon>
        <taxon>Acidimicrobiales</taxon>
        <taxon>Acidimicrobiaceae</taxon>
        <taxon>Acidimicrobium</taxon>
    </lineage>
</organism>
<feature type="region of interest" description="Disordered" evidence="1">
    <location>
        <begin position="46"/>
        <end position="77"/>
    </location>
</feature>
<keyword evidence="3" id="KW-1185">Reference proteome</keyword>
<dbReference type="AlphaFoldDB" id="C7M2Q0"/>
<feature type="region of interest" description="Disordered" evidence="1">
    <location>
        <begin position="82"/>
        <end position="101"/>
    </location>
</feature>
<accession>C7M2Q0</accession>
<evidence type="ECO:0000256" key="1">
    <source>
        <dbReference type="SAM" id="MobiDB-lite"/>
    </source>
</evidence>
<dbReference type="EMBL" id="CP001631">
    <property type="protein sequence ID" value="ACU53294.1"/>
    <property type="molecule type" value="Genomic_DNA"/>
</dbReference>
<dbReference type="KEGG" id="afo:Afer_0326"/>
<dbReference type="HOGENOM" id="CLU_1381534_0_0_11"/>
<evidence type="ECO:0000313" key="3">
    <source>
        <dbReference type="Proteomes" id="UP000000771"/>
    </source>
</evidence>
<dbReference type="RefSeq" id="WP_015797795.1">
    <property type="nucleotide sequence ID" value="NC_013124.1"/>
</dbReference>
<protein>
    <submittedName>
        <fullName evidence="2">Uncharacterized protein</fullName>
    </submittedName>
</protein>
<gene>
    <name evidence="2" type="ordered locus">Afer_0326</name>
</gene>
<sequence>MSEPSFWETLERVAALVDGPPVVRPQLVTLVGGDGAVDDVASAASRGGLVPSPVEHGDATVPSDDGAPRGAGEADVADAVAASAVAPPSPAEDQAGARPGTPVARADAVFQVLEQTQRAEVVAEFGRRDAGAAPAELTTASTTPATWDDVDEGVVAAPSGFLAGLAAKHRIFAETGEIDVDLDRVDRRKRRRRGRSA</sequence>
<reference evidence="2 3" key="1">
    <citation type="journal article" date="2009" name="Stand. Genomic Sci.">
        <title>Complete genome sequence of Acidimicrobium ferrooxidans type strain (ICP).</title>
        <authorList>
            <person name="Clum A."/>
            <person name="Nolan M."/>
            <person name="Lang E."/>
            <person name="Glavina Del Rio T."/>
            <person name="Tice H."/>
            <person name="Copeland A."/>
            <person name="Cheng J.F."/>
            <person name="Lucas S."/>
            <person name="Chen F."/>
            <person name="Bruce D."/>
            <person name="Goodwin L."/>
            <person name="Pitluck S."/>
            <person name="Ivanova N."/>
            <person name="Mavrommatis K."/>
            <person name="Mikhailova N."/>
            <person name="Pati A."/>
            <person name="Chen A."/>
            <person name="Palaniappan K."/>
            <person name="Goker M."/>
            <person name="Spring S."/>
            <person name="Land M."/>
            <person name="Hauser L."/>
            <person name="Chang Y.J."/>
            <person name="Jeffries C.C."/>
            <person name="Chain P."/>
            <person name="Bristow J."/>
            <person name="Eisen J.A."/>
            <person name="Markowitz V."/>
            <person name="Hugenholtz P."/>
            <person name="Kyrpides N.C."/>
            <person name="Klenk H.P."/>
            <person name="Lapidus A."/>
        </authorList>
    </citation>
    <scope>NUCLEOTIDE SEQUENCE [LARGE SCALE GENOMIC DNA]</scope>
    <source>
        <strain evidence="3">DSM 10331 / JCM 15462 / NBRC 103882 / ICP</strain>
    </source>
</reference>
<evidence type="ECO:0000313" key="2">
    <source>
        <dbReference type="EMBL" id="ACU53294.1"/>
    </source>
</evidence>